<comment type="similarity">
    <text evidence="3 4">Belongs to the glutamine synthetase family.</text>
</comment>
<dbReference type="Gene3D" id="3.10.20.70">
    <property type="entry name" value="Glutamine synthetase, N-terminal domain"/>
    <property type="match status" value="1"/>
</dbReference>
<feature type="domain" description="GS catalytic" evidence="6">
    <location>
        <begin position="138"/>
        <end position="459"/>
    </location>
</feature>
<accession>A0ABR3X7S6</accession>
<dbReference type="SUPFAM" id="SSF55931">
    <property type="entry name" value="Glutamine synthetase/guanido kinase"/>
    <property type="match status" value="1"/>
</dbReference>
<feature type="region of interest" description="Disordered" evidence="5">
    <location>
        <begin position="1"/>
        <end position="22"/>
    </location>
</feature>
<dbReference type="PANTHER" id="PTHR43785:SF2">
    <property type="entry name" value="TYPE-1 GLUTAMINE SYNTHETASE 1"/>
    <property type="match status" value="1"/>
</dbReference>
<evidence type="ECO:0000256" key="1">
    <source>
        <dbReference type="ARBA" id="ARBA00021364"/>
    </source>
</evidence>
<dbReference type="SMART" id="SM01230">
    <property type="entry name" value="Gln-synt_C"/>
    <property type="match status" value="1"/>
</dbReference>
<dbReference type="PANTHER" id="PTHR43785">
    <property type="entry name" value="GAMMA-GLUTAMYLPUTRESCINE SYNTHETASE"/>
    <property type="match status" value="1"/>
</dbReference>
<dbReference type="Pfam" id="PF00120">
    <property type="entry name" value="Gln-synt_C"/>
    <property type="match status" value="1"/>
</dbReference>
<evidence type="ECO:0000313" key="7">
    <source>
        <dbReference type="EMBL" id="KAL1871732.1"/>
    </source>
</evidence>
<proteinExistence type="inferred from homology"/>
<reference evidence="7 8" key="1">
    <citation type="journal article" date="2024" name="IMA Fungus">
        <title>IMA Genome - F19 : A genome assembly and annotation guide to empower mycologists, including annotated draft genome sequences of Ceratocystis pirilliformis, Diaporthe australafricana, Fusarium ophioides, Paecilomyces lecythidis, and Sporothrix stenoceras.</title>
        <authorList>
            <person name="Aylward J."/>
            <person name="Wilson A.M."/>
            <person name="Visagie C.M."/>
            <person name="Spraker J."/>
            <person name="Barnes I."/>
            <person name="Buitendag C."/>
            <person name="Ceriani C."/>
            <person name="Del Mar Angel L."/>
            <person name="du Plessis D."/>
            <person name="Fuchs T."/>
            <person name="Gasser K."/>
            <person name="Kramer D."/>
            <person name="Li W."/>
            <person name="Munsamy K."/>
            <person name="Piso A."/>
            <person name="Price J.L."/>
            <person name="Sonnekus B."/>
            <person name="Thomas C."/>
            <person name="van der Nest A."/>
            <person name="van Dijk A."/>
            <person name="van Heerden A."/>
            <person name="van Vuuren N."/>
            <person name="Yilmaz N."/>
            <person name="Duong T.A."/>
            <person name="van der Merwe N.A."/>
            <person name="Wingfield M.J."/>
            <person name="Wingfield B.D."/>
        </authorList>
    </citation>
    <scope>NUCLEOTIDE SEQUENCE [LARGE SCALE GENOMIC DNA]</scope>
    <source>
        <strain evidence="7 8">CMW 18167</strain>
    </source>
</reference>
<dbReference type="InterPro" id="IPR036651">
    <property type="entry name" value="Gln_synt_N_sf"/>
</dbReference>
<dbReference type="InterPro" id="IPR008146">
    <property type="entry name" value="Gln_synth_cat_dom"/>
</dbReference>
<evidence type="ECO:0000256" key="4">
    <source>
        <dbReference type="RuleBase" id="RU000384"/>
    </source>
</evidence>
<dbReference type="EMBL" id="JAVDPF010000026">
    <property type="protein sequence ID" value="KAL1871732.1"/>
    <property type="molecule type" value="Genomic_DNA"/>
</dbReference>
<protein>
    <recommendedName>
        <fullName evidence="1">Glutamine synthetase</fullName>
    </recommendedName>
</protein>
<evidence type="ECO:0000256" key="3">
    <source>
        <dbReference type="PROSITE-ProRule" id="PRU01331"/>
    </source>
</evidence>
<keyword evidence="8" id="KW-1185">Reference proteome</keyword>
<dbReference type="PROSITE" id="PS51987">
    <property type="entry name" value="GS_CATALYTIC"/>
    <property type="match status" value="1"/>
</dbReference>
<dbReference type="InterPro" id="IPR014746">
    <property type="entry name" value="Gln_synth/guanido_kin_cat_dom"/>
</dbReference>
<comment type="caution">
    <text evidence="7">The sequence shown here is derived from an EMBL/GenBank/DDBJ whole genome shotgun (WGS) entry which is preliminary data.</text>
</comment>
<keyword evidence="2" id="KW-0436">Ligase</keyword>
<dbReference type="Gene3D" id="3.30.590.10">
    <property type="entry name" value="Glutamine synthetase/guanido kinase, catalytic domain"/>
    <property type="match status" value="1"/>
</dbReference>
<evidence type="ECO:0000256" key="5">
    <source>
        <dbReference type="SAM" id="MobiDB-lite"/>
    </source>
</evidence>
<evidence type="ECO:0000256" key="2">
    <source>
        <dbReference type="ARBA" id="ARBA00022598"/>
    </source>
</evidence>
<organism evidence="7 8">
    <name type="scientific">Paecilomyces lecythidis</name>
    <dbReference type="NCBI Taxonomy" id="3004212"/>
    <lineage>
        <taxon>Eukaryota</taxon>
        <taxon>Fungi</taxon>
        <taxon>Dikarya</taxon>
        <taxon>Ascomycota</taxon>
        <taxon>Pezizomycotina</taxon>
        <taxon>Eurotiomycetes</taxon>
        <taxon>Eurotiomycetidae</taxon>
        <taxon>Eurotiales</taxon>
        <taxon>Thermoascaceae</taxon>
        <taxon>Paecilomyces</taxon>
    </lineage>
</organism>
<evidence type="ECO:0000259" key="6">
    <source>
        <dbReference type="PROSITE" id="PS51987"/>
    </source>
</evidence>
<feature type="compositionally biased region" description="Polar residues" evidence="5">
    <location>
        <begin position="10"/>
        <end position="20"/>
    </location>
</feature>
<evidence type="ECO:0000313" key="8">
    <source>
        <dbReference type="Proteomes" id="UP001583193"/>
    </source>
</evidence>
<gene>
    <name evidence="7" type="ORF">Plec18167_006882</name>
</gene>
<name>A0ABR3X7S6_9EURO</name>
<dbReference type="Proteomes" id="UP001583193">
    <property type="component" value="Unassembled WGS sequence"/>
</dbReference>
<sequence length="459" mass="50409">MATTIAPVSGSPSKTSQSPPHGTYLSEFLHTHPQIQFIRYQWVDLSGILRARCLPNSHALKLACTDQPLRCGPITLQALADNSVMPNLSRSGVHELHPDWSSLRTLGPGGNTAYATVMCSIVEKLPQNGNRPDPTVCPRTALREVLDVALHRWGIRFLVGFEVELVILRDNKSKTNGDHQFVPLCSGPGHYSVASMRGPSFQYLDECVSELMGAGVEIHDFHVEGTTGQFEISLVPQTPMAAIDELVRVHDIVKTTVGGHGYIATMVPRLSSLQQGNGEHIHISLSPTNHEESFLAGILNYLPGICAVTMPYAQSYARVGKLEAGEWADWGTENRDVAVRKIESGHWEIRCADASANMYLALATILASGLLGVRHQHPLVLPDVSLVSGSENANSDDVTTKLPKTLEDALQLLQESLPQLNEILRSDILSHYVALKQVESRRMAQLVREEMDRLMVTLF</sequence>